<dbReference type="EMBL" id="JANPWB010000011">
    <property type="protein sequence ID" value="KAJ1127858.1"/>
    <property type="molecule type" value="Genomic_DNA"/>
</dbReference>
<accession>A0AAV7PQ46</accession>
<keyword evidence="3" id="KW-1185">Reference proteome</keyword>
<comment type="caution">
    <text evidence="2">The sequence shown here is derived from an EMBL/GenBank/DDBJ whole genome shotgun (WGS) entry which is preliminary data.</text>
</comment>
<evidence type="ECO:0000256" key="1">
    <source>
        <dbReference type="SAM" id="MobiDB-lite"/>
    </source>
</evidence>
<reference evidence="2" key="1">
    <citation type="journal article" date="2022" name="bioRxiv">
        <title>Sequencing and chromosome-scale assembly of the giantPleurodeles waltlgenome.</title>
        <authorList>
            <person name="Brown T."/>
            <person name="Elewa A."/>
            <person name="Iarovenko S."/>
            <person name="Subramanian E."/>
            <person name="Araus A.J."/>
            <person name="Petzold A."/>
            <person name="Susuki M."/>
            <person name="Suzuki K.-i.T."/>
            <person name="Hayashi T."/>
            <person name="Toyoda A."/>
            <person name="Oliveira C."/>
            <person name="Osipova E."/>
            <person name="Leigh N.D."/>
            <person name="Simon A."/>
            <person name="Yun M.H."/>
        </authorList>
    </citation>
    <scope>NUCLEOTIDE SEQUENCE</scope>
    <source>
        <strain evidence="2">20211129_DDA</strain>
        <tissue evidence="2">Liver</tissue>
    </source>
</reference>
<name>A0AAV7PQ46_PLEWA</name>
<sequence length="155" mass="17486">MRGRRRRDDPRVDCARGVPGTKESLRRHSGAPLNNGQETEGLPGSCFVGESWSPACGTRLPPRLERTWRERGLAFAEWCGIRTSIPWCAQRRLGPKRKTVSNTWLQLQSLKAEGTCREIKRAPDLDRWLSRVASIPFTTATTGTHNNGPHKRQTL</sequence>
<dbReference type="Proteomes" id="UP001066276">
    <property type="component" value="Chromosome 7"/>
</dbReference>
<gene>
    <name evidence="2" type="ORF">NDU88_006251</name>
</gene>
<organism evidence="2 3">
    <name type="scientific">Pleurodeles waltl</name>
    <name type="common">Iberian ribbed newt</name>
    <dbReference type="NCBI Taxonomy" id="8319"/>
    <lineage>
        <taxon>Eukaryota</taxon>
        <taxon>Metazoa</taxon>
        <taxon>Chordata</taxon>
        <taxon>Craniata</taxon>
        <taxon>Vertebrata</taxon>
        <taxon>Euteleostomi</taxon>
        <taxon>Amphibia</taxon>
        <taxon>Batrachia</taxon>
        <taxon>Caudata</taxon>
        <taxon>Salamandroidea</taxon>
        <taxon>Salamandridae</taxon>
        <taxon>Pleurodelinae</taxon>
        <taxon>Pleurodeles</taxon>
    </lineage>
</organism>
<feature type="compositionally biased region" description="Basic and acidic residues" evidence="1">
    <location>
        <begin position="1"/>
        <end position="14"/>
    </location>
</feature>
<dbReference type="AlphaFoldDB" id="A0AAV7PQ46"/>
<protein>
    <submittedName>
        <fullName evidence="2">Uncharacterized protein</fullName>
    </submittedName>
</protein>
<evidence type="ECO:0000313" key="2">
    <source>
        <dbReference type="EMBL" id="KAJ1127858.1"/>
    </source>
</evidence>
<feature type="region of interest" description="Disordered" evidence="1">
    <location>
        <begin position="1"/>
        <end position="40"/>
    </location>
</feature>
<proteinExistence type="predicted"/>
<evidence type="ECO:0000313" key="3">
    <source>
        <dbReference type="Proteomes" id="UP001066276"/>
    </source>
</evidence>